<proteinExistence type="inferred from homology"/>
<dbReference type="InterPro" id="IPR003760">
    <property type="entry name" value="PnrA-like"/>
</dbReference>
<dbReference type="PANTHER" id="PTHR34296">
    <property type="entry name" value="TRANSCRIPTIONAL ACTIVATOR PROTEIN MED"/>
    <property type="match status" value="1"/>
</dbReference>
<name>A0A2Z5Y0R3_9ENTE</name>
<protein>
    <submittedName>
        <fullName evidence="9">Predicted nucleoside ABC transporter, substrate-binding component</fullName>
    </submittedName>
</protein>
<keyword evidence="6" id="KW-0449">Lipoprotein</keyword>
<comment type="similarity">
    <text evidence="2">Belongs to the BMP lipoprotein family.</text>
</comment>
<feature type="signal peptide" evidence="7">
    <location>
        <begin position="1"/>
        <end position="21"/>
    </location>
</feature>
<dbReference type="PROSITE" id="PS51257">
    <property type="entry name" value="PROKAR_LIPOPROTEIN"/>
    <property type="match status" value="1"/>
</dbReference>
<evidence type="ECO:0000256" key="7">
    <source>
        <dbReference type="SAM" id="SignalP"/>
    </source>
</evidence>
<dbReference type="RefSeq" id="WP_014372954.1">
    <property type="nucleotide sequence ID" value="NZ_AP018492.1"/>
</dbReference>
<organism evidence="9 10">
    <name type="scientific">Melissococcus plutonius</name>
    <dbReference type="NCBI Taxonomy" id="33970"/>
    <lineage>
        <taxon>Bacteria</taxon>
        <taxon>Bacillati</taxon>
        <taxon>Bacillota</taxon>
        <taxon>Bacilli</taxon>
        <taxon>Lactobacillales</taxon>
        <taxon>Enterococcaceae</taxon>
        <taxon>Melissococcus</taxon>
    </lineage>
</organism>
<evidence type="ECO:0000256" key="1">
    <source>
        <dbReference type="ARBA" id="ARBA00004193"/>
    </source>
</evidence>
<dbReference type="CDD" id="cd06354">
    <property type="entry name" value="PBP1_PrnA-like"/>
    <property type="match status" value="1"/>
</dbReference>
<evidence type="ECO:0000256" key="6">
    <source>
        <dbReference type="ARBA" id="ARBA00023288"/>
    </source>
</evidence>
<accession>A0A2Z5Y0R3</accession>
<evidence type="ECO:0000256" key="4">
    <source>
        <dbReference type="ARBA" id="ARBA00022729"/>
    </source>
</evidence>
<keyword evidence="5" id="KW-0472">Membrane</keyword>
<comment type="subcellular location">
    <subcellularLocation>
        <location evidence="1">Cell membrane</location>
        <topology evidence="1">Lipid-anchor</topology>
    </subcellularLocation>
</comment>
<dbReference type="InterPro" id="IPR028082">
    <property type="entry name" value="Peripla_BP_I"/>
</dbReference>
<dbReference type="PANTHER" id="PTHR34296:SF2">
    <property type="entry name" value="ABC TRANSPORTER GUANOSINE-BINDING PROTEIN NUPN"/>
    <property type="match status" value="1"/>
</dbReference>
<dbReference type="GeneID" id="57042770"/>
<dbReference type="Proteomes" id="UP000269226">
    <property type="component" value="Chromosome"/>
</dbReference>
<evidence type="ECO:0000259" key="8">
    <source>
        <dbReference type="Pfam" id="PF02608"/>
    </source>
</evidence>
<evidence type="ECO:0000256" key="5">
    <source>
        <dbReference type="ARBA" id="ARBA00023136"/>
    </source>
</evidence>
<evidence type="ECO:0000256" key="2">
    <source>
        <dbReference type="ARBA" id="ARBA00008610"/>
    </source>
</evidence>
<evidence type="ECO:0000313" key="9">
    <source>
        <dbReference type="EMBL" id="BBC60376.1"/>
    </source>
</evidence>
<feature type="chain" id="PRO_5016429147" evidence="7">
    <location>
        <begin position="22"/>
        <end position="359"/>
    </location>
</feature>
<dbReference type="AlphaFoldDB" id="A0A2Z5Y0R3"/>
<dbReference type="EMBL" id="AP018492">
    <property type="protein sequence ID" value="BBC60376.1"/>
    <property type="molecule type" value="Genomic_DNA"/>
</dbReference>
<feature type="domain" description="ABC transporter substrate-binding protein PnrA-like" evidence="8">
    <location>
        <begin position="42"/>
        <end position="355"/>
    </location>
</feature>
<reference evidence="9 10" key="1">
    <citation type="submission" date="2018-01" db="EMBL/GenBank/DDBJ databases">
        <title>Whole genome sequence of Melissococcus plutonius DAT561.</title>
        <authorList>
            <person name="Okumura K."/>
            <person name="Takamatsu D."/>
            <person name="Okura M."/>
        </authorList>
    </citation>
    <scope>NUCLEOTIDE SEQUENCE [LARGE SCALE GENOMIC DNA]</scope>
    <source>
        <strain evidence="9 10">DAT561</strain>
    </source>
</reference>
<keyword evidence="3" id="KW-1003">Cell membrane</keyword>
<keyword evidence="4 7" id="KW-0732">Signal</keyword>
<dbReference type="InterPro" id="IPR050957">
    <property type="entry name" value="BMP_lipoprotein"/>
</dbReference>
<dbReference type="Pfam" id="PF02608">
    <property type="entry name" value="Bmp"/>
    <property type="match status" value="1"/>
</dbReference>
<evidence type="ECO:0000313" key="10">
    <source>
        <dbReference type="Proteomes" id="UP000269226"/>
    </source>
</evidence>
<evidence type="ECO:0000256" key="3">
    <source>
        <dbReference type="ARBA" id="ARBA00022475"/>
    </source>
</evidence>
<sequence length="359" mass="38077">MKKAKLLGLGVIALTVTLSLAACGGKHTKNSSKKGDPDHNIVMISDIGGIDDKSFNQSAWEGMKAWGKKHDLPEGVKGYAYIQSKDASQYTSNVDQAITNNFKTVFGVGYLIKDTIQQAAKKNPKTQFAIIDDVIADKKNVVSATFKDNEAAYLAGVAAAYTTKTNKLGFVGGEEGVVIDRFQAGYQKGVADAAKKLGKTITVNAKYVASFADSAKGRALAASMYQEGTDIIFHAAGASGQGVFQEAAARNKAGNGDKVWVIGVDRDQQDDGNYKTKDGKKDNFTLTSTLKGVGASVQDIADRALKDKFPGGKHLIYGLKAGGVDITKGNLSDSARSAVKEAKEKVISGEIKVPEKPEK</sequence>
<gene>
    <name evidence="9" type="ORF">DAT561_0208</name>
</gene>
<dbReference type="Gene3D" id="3.40.50.2300">
    <property type="match status" value="2"/>
</dbReference>
<dbReference type="GO" id="GO:0005886">
    <property type="term" value="C:plasma membrane"/>
    <property type="evidence" value="ECO:0007669"/>
    <property type="project" value="UniProtKB-SubCell"/>
</dbReference>
<dbReference type="SUPFAM" id="SSF53822">
    <property type="entry name" value="Periplasmic binding protein-like I"/>
    <property type="match status" value="1"/>
</dbReference>